<evidence type="ECO:0000256" key="7">
    <source>
        <dbReference type="ARBA" id="ARBA00023139"/>
    </source>
</evidence>
<dbReference type="SMART" id="SM01381">
    <property type="entry name" value="7TM_GPCR_Srsx"/>
    <property type="match status" value="1"/>
</dbReference>
<reference evidence="16" key="1">
    <citation type="submission" date="2025-08" db="UniProtKB">
        <authorList>
            <consortium name="RefSeq"/>
        </authorList>
    </citation>
    <scope>IDENTIFICATION</scope>
    <source>
        <tissue evidence="16">Testes</tissue>
    </source>
</reference>
<dbReference type="PRINTS" id="PR00237">
    <property type="entry name" value="GPCRRHODOPSN"/>
</dbReference>
<keyword evidence="7" id="KW-0564">Palmitate</keyword>
<evidence type="ECO:0000256" key="9">
    <source>
        <dbReference type="ARBA" id="ARBA00023224"/>
    </source>
</evidence>
<organism evidence="15 16">
    <name type="scientific">Saccoglossus kowalevskii</name>
    <name type="common">Acorn worm</name>
    <dbReference type="NCBI Taxonomy" id="10224"/>
    <lineage>
        <taxon>Eukaryota</taxon>
        <taxon>Metazoa</taxon>
        <taxon>Hemichordata</taxon>
        <taxon>Enteropneusta</taxon>
        <taxon>Harrimaniidae</taxon>
        <taxon>Saccoglossus</taxon>
    </lineage>
</organism>
<evidence type="ECO:0000256" key="5">
    <source>
        <dbReference type="ARBA" id="ARBA00023040"/>
    </source>
</evidence>
<keyword evidence="6 13" id="KW-0472">Membrane</keyword>
<dbReference type="InterPro" id="IPR017452">
    <property type="entry name" value="GPCR_Rhodpsn_7TM"/>
</dbReference>
<evidence type="ECO:0000259" key="14">
    <source>
        <dbReference type="PROSITE" id="PS50262"/>
    </source>
</evidence>
<evidence type="ECO:0000313" key="16">
    <source>
        <dbReference type="RefSeq" id="XP_002731809.1"/>
    </source>
</evidence>
<keyword evidence="2" id="KW-1003">Cell membrane</keyword>
<protein>
    <submittedName>
        <fullName evidence="16">Somatostatin receptor type 2-like</fullName>
    </submittedName>
</protein>
<feature type="transmembrane region" description="Helical" evidence="13">
    <location>
        <begin position="203"/>
        <end position="226"/>
    </location>
</feature>
<evidence type="ECO:0000256" key="3">
    <source>
        <dbReference type="ARBA" id="ARBA00022692"/>
    </source>
</evidence>
<evidence type="ECO:0000256" key="10">
    <source>
        <dbReference type="ARBA" id="ARBA00023288"/>
    </source>
</evidence>
<keyword evidence="9 11" id="KW-0807">Transducer</keyword>
<evidence type="ECO:0000256" key="4">
    <source>
        <dbReference type="ARBA" id="ARBA00022989"/>
    </source>
</evidence>
<dbReference type="RefSeq" id="XP_002731809.1">
    <property type="nucleotide sequence ID" value="XM_002731763.1"/>
</dbReference>
<evidence type="ECO:0000256" key="13">
    <source>
        <dbReference type="SAM" id="Phobius"/>
    </source>
</evidence>
<dbReference type="Proteomes" id="UP000694865">
    <property type="component" value="Unplaced"/>
</dbReference>
<dbReference type="InterPro" id="IPR000276">
    <property type="entry name" value="GPCR_Rhodpsn"/>
</dbReference>
<feature type="region of interest" description="Disordered" evidence="12">
    <location>
        <begin position="371"/>
        <end position="392"/>
    </location>
</feature>
<gene>
    <name evidence="16" type="primary">LOC100377609</name>
</gene>
<feature type="domain" description="G-protein coupled receptors family 1 profile" evidence="14">
    <location>
        <begin position="48"/>
        <end position="308"/>
    </location>
</feature>
<dbReference type="PANTHER" id="PTHR24229:SF40">
    <property type="entry name" value="ALLATOSTATIN C RECEPTOR 1-RELATED"/>
    <property type="match status" value="1"/>
</dbReference>
<keyword evidence="4 13" id="KW-1133">Transmembrane helix</keyword>
<feature type="transmembrane region" description="Helical" evidence="13">
    <location>
        <begin position="69"/>
        <end position="91"/>
    </location>
</feature>
<dbReference type="Pfam" id="PF00001">
    <property type="entry name" value="7tm_1"/>
    <property type="match status" value="1"/>
</dbReference>
<keyword evidence="10" id="KW-0449">Lipoprotein</keyword>
<dbReference type="GeneID" id="100377609"/>
<keyword evidence="8 11" id="KW-0675">Receptor</keyword>
<feature type="transmembrane region" description="Helical" evidence="13">
    <location>
        <begin position="32"/>
        <end position="57"/>
    </location>
</feature>
<keyword evidence="15" id="KW-1185">Reference proteome</keyword>
<dbReference type="PRINTS" id="PR00384">
    <property type="entry name" value="OPIOIDR"/>
</dbReference>
<evidence type="ECO:0000256" key="2">
    <source>
        <dbReference type="ARBA" id="ARBA00022475"/>
    </source>
</evidence>
<dbReference type="Gene3D" id="1.20.1070.10">
    <property type="entry name" value="Rhodopsin 7-helix transmembrane proteins"/>
    <property type="match status" value="1"/>
</dbReference>
<proteinExistence type="inferred from homology"/>
<feature type="transmembrane region" description="Helical" evidence="13">
    <location>
        <begin position="111"/>
        <end position="134"/>
    </location>
</feature>
<comment type="subcellular location">
    <subcellularLocation>
        <location evidence="1">Cell membrane</location>
        <topology evidence="1">Multi-pass membrane protein</topology>
    </subcellularLocation>
</comment>
<evidence type="ECO:0000256" key="12">
    <source>
        <dbReference type="SAM" id="MobiDB-lite"/>
    </source>
</evidence>
<feature type="transmembrane region" description="Helical" evidence="13">
    <location>
        <begin position="288"/>
        <end position="311"/>
    </location>
</feature>
<dbReference type="PROSITE" id="PS50262">
    <property type="entry name" value="G_PROTEIN_RECEP_F1_2"/>
    <property type="match status" value="1"/>
</dbReference>
<accession>A0ABM0GKE0</accession>
<dbReference type="PROSITE" id="PS00237">
    <property type="entry name" value="G_PROTEIN_RECEP_F1_1"/>
    <property type="match status" value="1"/>
</dbReference>
<feature type="transmembrane region" description="Helical" evidence="13">
    <location>
        <begin position="146"/>
        <end position="167"/>
    </location>
</feature>
<dbReference type="SUPFAM" id="SSF81321">
    <property type="entry name" value="Family A G protein-coupled receptor-like"/>
    <property type="match status" value="1"/>
</dbReference>
<name>A0ABM0GKE0_SACKO</name>
<evidence type="ECO:0000256" key="11">
    <source>
        <dbReference type="RuleBase" id="RU000688"/>
    </source>
</evidence>
<evidence type="ECO:0000313" key="15">
    <source>
        <dbReference type="Proteomes" id="UP000694865"/>
    </source>
</evidence>
<comment type="similarity">
    <text evidence="11">Belongs to the G-protein coupled receptor 1 family.</text>
</comment>
<sequence>MESYGNDTVYDIFTLMVNSTDNRDTSVKADKIILSILWAIACVVGLIGNSLVIYVILRFSKMKTVTNTYILNLAIADELYLLGIPFSISHFVMETWPYGTAWCKILLTNDIINQFASIYFLTVMSIDRYIAVVHPVKSVNIRTPRIANAVSGCVWALVLILVSWFTAAVRSDYDERMGSYGCGPNWIFLFGNSTLDQEDWGLVFSYFTFMMGYIIPLLIICTAYILMLNRLRQVGAPGSKGKKTRKVTKLVTVVVGVFFICWSPYYILNVAMHYAVMHSKAAFYKWRIAYYFAQSLGYANSSANPILYAFLSDNFKKSFQKAFACATDLQIEMSVSHFRKPSNKRKHLRSQETDVTNSMNMKNCQTHAIMLSDSPTNGKLGKSDGDPEPVQL</sequence>
<keyword evidence="3 11" id="KW-0812">Transmembrane</keyword>
<evidence type="ECO:0000256" key="8">
    <source>
        <dbReference type="ARBA" id="ARBA00023170"/>
    </source>
</evidence>
<keyword evidence="5 11" id="KW-0297">G-protein coupled receptor</keyword>
<feature type="transmembrane region" description="Helical" evidence="13">
    <location>
        <begin position="247"/>
        <end position="268"/>
    </location>
</feature>
<evidence type="ECO:0000256" key="6">
    <source>
        <dbReference type="ARBA" id="ARBA00023136"/>
    </source>
</evidence>
<dbReference type="PANTHER" id="PTHR24229">
    <property type="entry name" value="NEUROPEPTIDES RECEPTOR"/>
    <property type="match status" value="1"/>
</dbReference>
<dbReference type="InterPro" id="IPR001418">
    <property type="entry name" value="Opioid_rcpt"/>
</dbReference>
<evidence type="ECO:0000256" key="1">
    <source>
        <dbReference type="ARBA" id="ARBA00004651"/>
    </source>
</evidence>